<reference evidence="3 4" key="1">
    <citation type="submission" date="2017-04" db="EMBL/GenBank/DDBJ databases">
        <authorList>
            <person name="Afonso C.L."/>
            <person name="Miller P.J."/>
            <person name="Scott M.A."/>
            <person name="Spackman E."/>
            <person name="Goraichik I."/>
            <person name="Dimitrov K.M."/>
            <person name="Suarez D.L."/>
            <person name="Swayne D.E."/>
        </authorList>
    </citation>
    <scope>NUCLEOTIDE SEQUENCE [LARGE SCALE GENOMIC DNA]</scope>
    <source>
        <strain evidence="3 4">USBA 355</strain>
    </source>
</reference>
<dbReference type="InterPro" id="IPR052382">
    <property type="entry name" value="ABHD10_acyl-thioesterase"/>
</dbReference>
<name>A0A1Y6BF32_9PROT</name>
<dbReference type="GO" id="GO:0102390">
    <property type="term" value="F:mycophenolic acid acyl-glucuronide esterase activity"/>
    <property type="evidence" value="ECO:0007669"/>
    <property type="project" value="UniProtKB-EC"/>
</dbReference>
<proteinExistence type="predicted"/>
<dbReference type="RefSeq" id="WP_085122006.1">
    <property type="nucleotide sequence ID" value="NZ_FWZX01000004.1"/>
</dbReference>
<evidence type="ECO:0000259" key="2">
    <source>
        <dbReference type="Pfam" id="PF12146"/>
    </source>
</evidence>
<gene>
    <name evidence="3" type="ORF">SAMN05428998_1048</name>
</gene>
<dbReference type="Proteomes" id="UP000192917">
    <property type="component" value="Unassembled WGS sequence"/>
</dbReference>
<dbReference type="AlphaFoldDB" id="A0A1Y6BF32"/>
<organism evidence="3 4">
    <name type="scientific">Tistlia consotensis USBA 355</name>
    <dbReference type="NCBI Taxonomy" id="560819"/>
    <lineage>
        <taxon>Bacteria</taxon>
        <taxon>Pseudomonadati</taxon>
        <taxon>Pseudomonadota</taxon>
        <taxon>Alphaproteobacteria</taxon>
        <taxon>Rhodospirillales</taxon>
        <taxon>Rhodovibrionaceae</taxon>
        <taxon>Tistlia</taxon>
    </lineage>
</organism>
<keyword evidence="1" id="KW-0378">Hydrolase</keyword>
<dbReference type="GO" id="GO:0008474">
    <property type="term" value="F:palmitoyl-(protein) hydrolase activity"/>
    <property type="evidence" value="ECO:0007669"/>
    <property type="project" value="UniProtKB-EC"/>
</dbReference>
<dbReference type="Pfam" id="PF12146">
    <property type="entry name" value="Hydrolase_4"/>
    <property type="match status" value="1"/>
</dbReference>
<dbReference type="STRING" id="560819.SAMN05428998_1048"/>
<evidence type="ECO:0000313" key="3">
    <source>
        <dbReference type="EMBL" id="SMF06853.1"/>
    </source>
</evidence>
<dbReference type="InterPro" id="IPR022742">
    <property type="entry name" value="Hydrolase_4"/>
</dbReference>
<dbReference type="PANTHER" id="PTHR16138">
    <property type="entry name" value="MYCOPHENOLIC ACID ACYL-GLUCURONIDE ESTERASE, MITOCHONDRIAL"/>
    <property type="match status" value="1"/>
</dbReference>
<protein>
    <submittedName>
        <fullName evidence="3">Pimeloyl-ACP methyl ester carboxylesterase</fullName>
    </submittedName>
</protein>
<dbReference type="PANTHER" id="PTHR16138:SF7">
    <property type="entry name" value="PALMITOYL-PROTEIN THIOESTERASE ABHD10, MITOCHONDRIAL"/>
    <property type="match status" value="1"/>
</dbReference>
<evidence type="ECO:0000256" key="1">
    <source>
        <dbReference type="ARBA" id="ARBA00022801"/>
    </source>
</evidence>
<evidence type="ECO:0000313" key="4">
    <source>
        <dbReference type="Proteomes" id="UP000192917"/>
    </source>
</evidence>
<dbReference type="Gene3D" id="3.40.50.1820">
    <property type="entry name" value="alpha/beta hydrolase"/>
    <property type="match status" value="1"/>
</dbReference>
<accession>A0A1Y6BF32</accession>
<dbReference type="EMBL" id="FWZX01000004">
    <property type="protein sequence ID" value="SMF06853.1"/>
    <property type="molecule type" value="Genomic_DNA"/>
</dbReference>
<dbReference type="SUPFAM" id="SSF53474">
    <property type="entry name" value="alpha/beta-Hydrolases"/>
    <property type="match status" value="1"/>
</dbReference>
<dbReference type="InterPro" id="IPR029058">
    <property type="entry name" value="AB_hydrolase_fold"/>
</dbReference>
<keyword evidence="4" id="KW-1185">Reference proteome</keyword>
<feature type="domain" description="Serine aminopeptidase S33" evidence="2">
    <location>
        <begin position="58"/>
        <end position="238"/>
    </location>
</feature>
<sequence>MPDREIAKTTPASRLHRRDGATIAYHRTAGKGPGLVFLGGFMSDMTGTKASFLEEHAKRRGRAFLRFDYFGHGESSGDFESGTIGRWAEDAVAALDALTEGPQVLVGSSMGGWLMLLAALARPQRVAGLVGIAAAPDFTEDLMWATFAPEIRETLERDGVYRQPSAYGEQPYTITRRLIEEGRRHLLLRRPIPLDCPVRLLHGMADPNVPWQLSPRLAGALRSDDVELHLVKTGDHRLSTPADLALLDSVLDRLFATLGG</sequence>
<dbReference type="ESTHER" id="9prot-a0a1y6bf32">
    <property type="family name" value="6_AlphaBeta_hydrolase"/>
</dbReference>